<gene>
    <name evidence="10" type="ORF">TrCOL_g1585</name>
</gene>
<proteinExistence type="predicted"/>
<keyword evidence="4" id="KW-0067">ATP-binding</keyword>
<feature type="region of interest" description="Disordered" evidence="6">
    <location>
        <begin position="1648"/>
        <end position="1750"/>
    </location>
</feature>
<dbReference type="InterPro" id="IPR001841">
    <property type="entry name" value="Znf_RING"/>
</dbReference>
<evidence type="ECO:0000259" key="9">
    <source>
        <dbReference type="PROSITE" id="PS51194"/>
    </source>
</evidence>
<comment type="caution">
    <text evidence="10">The sequence shown here is derived from an EMBL/GenBank/DDBJ whole genome shotgun (WGS) entry which is preliminary data.</text>
</comment>
<dbReference type="PANTHER" id="PTHR45626">
    <property type="entry name" value="TRANSCRIPTION TERMINATION FACTOR 2-RELATED"/>
    <property type="match status" value="1"/>
</dbReference>
<dbReference type="GO" id="GO:0004386">
    <property type="term" value="F:helicase activity"/>
    <property type="evidence" value="ECO:0007669"/>
    <property type="project" value="UniProtKB-KW"/>
</dbReference>
<accession>A0A9W7GK97</accession>
<dbReference type="PROSITE" id="PS50089">
    <property type="entry name" value="ZF_RING_2"/>
    <property type="match status" value="1"/>
</dbReference>
<keyword evidence="5" id="KW-0863">Zinc-finger</keyword>
<dbReference type="GO" id="GO:0006281">
    <property type="term" value="P:DNA repair"/>
    <property type="evidence" value="ECO:0007669"/>
    <property type="project" value="TreeGrafter"/>
</dbReference>
<name>A0A9W7GK97_9STRA</name>
<dbReference type="GO" id="GO:0005524">
    <property type="term" value="F:ATP binding"/>
    <property type="evidence" value="ECO:0007669"/>
    <property type="project" value="UniProtKB-KW"/>
</dbReference>
<feature type="domain" description="RING-type" evidence="7">
    <location>
        <begin position="1314"/>
        <end position="1360"/>
    </location>
</feature>
<dbReference type="SUPFAM" id="SSF52540">
    <property type="entry name" value="P-loop containing nucleoside triphosphate hydrolases"/>
    <property type="match status" value="2"/>
</dbReference>
<feature type="compositionally biased region" description="Pro residues" evidence="6">
    <location>
        <begin position="1651"/>
        <end position="1660"/>
    </location>
</feature>
<dbReference type="SMART" id="SM00487">
    <property type="entry name" value="DEXDc"/>
    <property type="match status" value="1"/>
</dbReference>
<feature type="compositionally biased region" description="Gly residues" evidence="6">
    <location>
        <begin position="1664"/>
        <end position="1676"/>
    </location>
</feature>
<evidence type="ECO:0000256" key="2">
    <source>
        <dbReference type="ARBA" id="ARBA00022801"/>
    </source>
</evidence>
<feature type="compositionally biased region" description="Gly residues" evidence="6">
    <location>
        <begin position="1561"/>
        <end position="1582"/>
    </location>
</feature>
<dbReference type="InterPro" id="IPR049730">
    <property type="entry name" value="SNF2/RAD54-like_C"/>
</dbReference>
<dbReference type="InterPro" id="IPR014001">
    <property type="entry name" value="Helicase_ATP-bd"/>
</dbReference>
<dbReference type="GO" id="GO:0005634">
    <property type="term" value="C:nucleus"/>
    <property type="evidence" value="ECO:0007669"/>
    <property type="project" value="TreeGrafter"/>
</dbReference>
<keyword evidence="5" id="KW-0862">Zinc</keyword>
<feature type="domain" description="Helicase C-terminal" evidence="9">
    <location>
        <begin position="1416"/>
        <end position="1575"/>
    </location>
</feature>
<dbReference type="Pfam" id="PF00176">
    <property type="entry name" value="SNF2-rel_dom"/>
    <property type="match status" value="1"/>
</dbReference>
<dbReference type="SMART" id="SM00184">
    <property type="entry name" value="RING"/>
    <property type="match status" value="1"/>
</dbReference>
<dbReference type="InterPro" id="IPR001650">
    <property type="entry name" value="Helicase_C-like"/>
</dbReference>
<keyword evidence="1" id="KW-0547">Nucleotide-binding</keyword>
<evidence type="ECO:0000259" key="8">
    <source>
        <dbReference type="PROSITE" id="PS51192"/>
    </source>
</evidence>
<dbReference type="InterPro" id="IPR038718">
    <property type="entry name" value="SNF2-like_sf"/>
</dbReference>
<feature type="domain" description="Helicase ATP-binding" evidence="8">
    <location>
        <begin position="926"/>
        <end position="1140"/>
    </location>
</feature>
<feature type="region of interest" description="Disordered" evidence="6">
    <location>
        <begin position="1561"/>
        <end position="1606"/>
    </location>
</feature>
<evidence type="ECO:0000256" key="4">
    <source>
        <dbReference type="ARBA" id="ARBA00022840"/>
    </source>
</evidence>
<feature type="region of interest" description="Disordered" evidence="6">
    <location>
        <begin position="717"/>
        <end position="737"/>
    </location>
</feature>
<dbReference type="Proteomes" id="UP001165065">
    <property type="component" value="Unassembled WGS sequence"/>
</dbReference>
<dbReference type="GO" id="GO:0008094">
    <property type="term" value="F:ATP-dependent activity, acting on DNA"/>
    <property type="evidence" value="ECO:0007669"/>
    <property type="project" value="TreeGrafter"/>
</dbReference>
<feature type="compositionally biased region" description="Basic and acidic residues" evidence="6">
    <location>
        <begin position="1722"/>
        <end position="1738"/>
    </location>
</feature>
<protein>
    <submittedName>
        <fullName evidence="10">Uncharacterized protein</fullName>
    </submittedName>
</protein>
<organism evidence="10 11">
    <name type="scientific">Triparma columacea</name>
    <dbReference type="NCBI Taxonomy" id="722753"/>
    <lineage>
        <taxon>Eukaryota</taxon>
        <taxon>Sar</taxon>
        <taxon>Stramenopiles</taxon>
        <taxon>Ochrophyta</taxon>
        <taxon>Bolidophyceae</taxon>
        <taxon>Parmales</taxon>
        <taxon>Triparmaceae</taxon>
        <taxon>Triparma</taxon>
    </lineage>
</organism>
<dbReference type="CDD" id="cd18008">
    <property type="entry name" value="DEXDc_SHPRH-like"/>
    <property type="match status" value="1"/>
</dbReference>
<dbReference type="InterPro" id="IPR000330">
    <property type="entry name" value="SNF2_N"/>
</dbReference>
<evidence type="ECO:0000313" key="10">
    <source>
        <dbReference type="EMBL" id="GMI45405.1"/>
    </source>
</evidence>
<keyword evidence="3" id="KW-0347">Helicase</keyword>
<keyword evidence="5" id="KW-0479">Metal-binding</keyword>
<evidence type="ECO:0000259" key="7">
    <source>
        <dbReference type="PROSITE" id="PS50089"/>
    </source>
</evidence>
<dbReference type="OrthoDB" id="204028at2759"/>
<dbReference type="SMART" id="SM00490">
    <property type="entry name" value="HELICc"/>
    <property type="match status" value="1"/>
</dbReference>
<dbReference type="Gene3D" id="3.30.40.10">
    <property type="entry name" value="Zinc/RING finger domain, C3HC4 (zinc finger)"/>
    <property type="match status" value="1"/>
</dbReference>
<dbReference type="Pfam" id="PF00271">
    <property type="entry name" value="Helicase_C"/>
    <property type="match status" value="1"/>
</dbReference>
<dbReference type="Gene3D" id="3.40.50.10810">
    <property type="entry name" value="Tandem AAA-ATPase domain"/>
    <property type="match status" value="1"/>
</dbReference>
<evidence type="ECO:0000313" key="11">
    <source>
        <dbReference type="Proteomes" id="UP001165065"/>
    </source>
</evidence>
<feature type="compositionally biased region" description="Acidic residues" evidence="6">
    <location>
        <begin position="1701"/>
        <end position="1714"/>
    </location>
</feature>
<reference evidence="11" key="1">
    <citation type="journal article" date="2023" name="Commun. Biol.">
        <title>Genome analysis of Parmales, the sister group of diatoms, reveals the evolutionary specialization of diatoms from phago-mixotrophs to photoautotrophs.</title>
        <authorList>
            <person name="Ban H."/>
            <person name="Sato S."/>
            <person name="Yoshikawa S."/>
            <person name="Yamada K."/>
            <person name="Nakamura Y."/>
            <person name="Ichinomiya M."/>
            <person name="Sato N."/>
            <person name="Blanc-Mathieu R."/>
            <person name="Endo H."/>
            <person name="Kuwata A."/>
            <person name="Ogata H."/>
        </authorList>
    </citation>
    <scope>NUCLEOTIDE SEQUENCE [LARGE SCALE GENOMIC DNA]</scope>
</reference>
<feature type="compositionally biased region" description="Acidic residues" evidence="6">
    <location>
        <begin position="728"/>
        <end position="737"/>
    </location>
</feature>
<dbReference type="PANTHER" id="PTHR45626:SF38">
    <property type="entry name" value="DEAD-BOX PROTEIN"/>
    <property type="match status" value="1"/>
</dbReference>
<dbReference type="SUPFAM" id="SSF57850">
    <property type="entry name" value="RING/U-box"/>
    <property type="match status" value="1"/>
</dbReference>
<feature type="compositionally biased region" description="Low complexity" evidence="6">
    <location>
        <begin position="82"/>
        <end position="91"/>
    </location>
</feature>
<dbReference type="PROSITE" id="PS51194">
    <property type="entry name" value="HELICASE_CTER"/>
    <property type="match status" value="1"/>
</dbReference>
<dbReference type="GO" id="GO:0016787">
    <property type="term" value="F:hydrolase activity"/>
    <property type="evidence" value="ECO:0007669"/>
    <property type="project" value="UniProtKB-KW"/>
</dbReference>
<evidence type="ECO:0000256" key="1">
    <source>
        <dbReference type="ARBA" id="ARBA00022741"/>
    </source>
</evidence>
<dbReference type="InterPro" id="IPR013083">
    <property type="entry name" value="Znf_RING/FYVE/PHD"/>
</dbReference>
<dbReference type="GO" id="GO:0008270">
    <property type="term" value="F:zinc ion binding"/>
    <property type="evidence" value="ECO:0007669"/>
    <property type="project" value="UniProtKB-KW"/>
</dbReference>
<dbReference type="InterPro" id="IPR050628">
    <property type="entry name" value="SNF2_RAD54_helicase_TF"/>
</dbReference>
<feature type="region of interest" description="Disordered" evidence="6">
    <location>
        <begin position="28"/>
        <end position="103"/>
    </location>
</feature>
<dbReference type="InterPro" id="IPR027417">
    <property type="entry name" value="P-loop_NTPase"/>
</dbReference>
<sequence>MSANAPIDLCDSSDDDADDFQRAIRMSLAGGVTSSSCGKTDTPNLKRSMSVVPVTSSDTKKEKRKSITTTSLSPGQKKKKTNTTTTSSSTSKSKKAPNECDDDDDVMVIEKEKMSLPVLDMAGKALGADEDLVVVGEQRNNLPHARSDCLTHRFNKANLSATGNKMHCGTCYCFVCDTKVAECSNWGGHFAASADSSKWIRLRAEKRRLKNILSAPIVRAPAPPPAALGIPAFVRAPAPPPAALGIPTFGNVAAALLDNIMGRTPSAALTSMPAKTESNARWHQAATECLKNFDLYLKGKNPLTAAQIKSIRESCYKDVAANVALNSNGYTQMFPGAGAIKCHSSFNGPWQTRPATGTLVYEHKLVQCQHCQWWSNPNLEPSIYMSSRQSRSLVVETGRFTTSCPRKPIQIRASREPGPSDWCHACARVMKATSLGKVKAPNLTPAENNLSAMANRQIYCLGSIDVKFKLHARDPRKCTFAKSESYWSNKELGFVYDKVSTTIETFKHRIGAFPSAAALVAMISKDGKVPPISPPRNDRGGMQNFAELDAIVFEDDNHAKLFDILADNDKKFVRTNPDGAKEDTRPIAYKTSASISGTTGEGTVKLSLYVRSEPLFKSPGVESHFTSLSTAIIGLWFGIFPFRLSDLHPIKLPTISSKYAANPEHSLAKRAVRSKMKGYGDENTLIKDALKKVAKHEAAIVKRHNLAVKKWRKNVGLGEEAPSQSQSQDDEDENDRDEEVVFVGGEPNRSYTGSKKWRGGVALKDTTLSGLYKALAKEVIAEGRYSFDTESPTVDWYNHQKKTHKQGISAVYDDAHLLPASILLHSDDIPLWEVNAQMDIKKGRSDKRTLTGILNSLENVGHAKYPHVEGLTVELHDYQKQAVGFMLDREKLDNRKLLWAKLPPCPGTGGTADTLYFSPMLGCFSREPEAIGKGGFLCEEMGLGKTVISLATILSNPAPAVPVSCQTVTPVPNLSTAPAAVAGWSPHARLADDGNGAMYHRGTLVVCHVSLVGQWIDEAKKKLKDPGLVYPYHGSSRTKDPKVLGQKSIVVTTYATLASDDTYHRKSHIKHSLTPYVPICGKFKWWRIILDESHAMKSTATNHSRAVKSLVAENRWCVTGTPFNNTLADISNQMAFLNIAPFTSPAVFNMVFGKPYESLTRHMYNRRRGATGQAAMSMLPKYAIFLSLMRSFMMRHSKDQKNVLTNLGLVSLPPKTQKTIYIDFSSEEQRIYGEMEKAAKAVYLRHRTTVMKNTLYLLSTMTPLRDVCSGGAIPLSGGGHARHQPDRNEIIGAVSKSWRSNPAYKMTTNDSTECAICLDVLDEPVAVMCNPSSHVFCRECIEGIIVAEDDAKEGNCPLCRAEIKLKNFRKAEMPDTGVKVEKGKETEGSSSGLDLSKLKGLKDHGPGFMFDSKLKKLVAELKRIAKEEPTSKSLIFSQFVSTLAWLKIELPRHGFSFRTLEGNMSRSQRTKALREFQGDPPTTIFLLSLRAGAVGINLTEANRVFLMEPALNPALEAQAIGRVHRLGQVNAVEITRFAIKGSIEERILKLQQKKYGSKAIGGGGDGGKAGPNGGAPANGGGAARIHETRGNNGAAPGLNIDDDDDDDKFLEANGAGHLNADKMTAKTEEFDLIFGVTAADLEMRRLARQPPRAPPPPPPVAGGDPHGGGHGPQRGEGGLRRGHPPKAAPPIVEMPKRKDDDNNDDDDDDDDDDDGPRWEPAVSEKSKKAPPKKEKKDDDEYNDDGFSDSE</sequence>
<evidence type="ECO:0000256" key="5">
    <source>
        <dbReference type="PROSITE-ProRule" id="PRU00175"/>
    </source>
</evidence>
<evidence type="ECO:0000256" key="3">
    <source>
        <dbReference type="ARBA" id="ARBA00022806"/>
    </source>
</evidence>
<dbReference type="PROSITE" id="PS51192">
    <property type="entry name" value="HELICASE_ATP_BIND_1"/>
    <property type="match status" value="1"/>
</dbReference>
<dbReference type="Gene3D" id="3.40.50.300">
    <property type="entry name" value="P-loop containing nucleotide triphosphate hydrolases"/>
    <property type="match status" value="1"/>
</dbReference>
<dbReference type="Pfam" id="PF13639">
    <property type="entry name" value="zf-RING_2"/>
    <property type="match status" value="1"/>
</dbReference>
<keyword evidence="2" id="KW-0378">Hydrolase</keyword>
<feature type="compositionally biased region" description="Polar residues" evidence="6">
    <location>
        <begin position="32"/>
        <end position="57"/>
    </location>
</feature>
<evidence type="ECO:0000256" key="6">
    <source>
        <dbReference type="SAM" id="MobiDB-lite"/>
    </source>
</evidence>
<keyword evidence="11" id="KW-1185">Reference proteome</keyword>
<dbReference type="CDD" id="cd18793">
    <property type="entry name" value="SF2_C_SNF"/>
    <property type="match status" value="1"/>
</dbReference>
<dbReference type="EMBL" id="BRYA01000246">
    <property type="protein sequence ID" value="GMI45405.1"/>
    <property type="molecule type" value="Genomic_DNA"/>
</dbReference>
<feature type="compositionally biased region" description="Acidic residues" evidence="6">
    <location>
        <begin position="1739"/>
        <end position="1750"/>
    </location>
</feature>